<keyword evidence="2" id="KW-0680">Restriction system</keyword>
<comment type="caution">
    <text evidence="6">The sequence shown here is derived from an EMBL/GenBank/DDBJ whole genome shotgun (WGS) entry which is preliminary data.</text>
</comment>
<accession>A0ABU8IHY6</accession>
<evidence type="ECO:0000256" key="3">
    <source>
        <dbReference type="ARBA" id="ARBA00023125"/>
    </source>
</evidence>
<evidence type="ECO:0000313" key="6">
    <source>
        <dbReference type="EMBL" id="MEI5995285.1"/>
    </source>
</evidence>
<feature type="domain" description="Type I restriction modification DNA specificity" evidence="5">
    <location>
        <begin position="69"/>
        <end position="249"/>
    </location>
</feature>
<name>A0ABU8IHY6_9ENTE</name>
<evidence type="ECO:0000256" key="2">
    <source>
        <dbReference type="ARBA" id="ARBA00022747"/>
    </source>
</evidence>
<dbReference type="SUPFAM" id="SSF116734">
    <property type="entry name" value="DNA methylase specificity domain"/>
    <property type="match status" value="2"/>
</dbReference>
<sequence length="472" mass="53956">MIDTKALKEKILDLAMRGKLVEQDPIDEPVEQLLQKIKEEKEKLINEGKLKKEKARPKIEPKEIPYILPRNWQWVRLGEVLSLLNGDRGKNYPSQKYFQRTGIPIINAGALGKIEINNEKLNYISEEKFSMLKAGFVKKNDILYCIRGSLGKSSINTLDRGAIASSLVIIRPFAEMNIKYIYYILISKLGENQIKMEENGTAQPNLSADSLKKFLLPFPSLKEQNLIVQKIEEVFSKIDLLERSLEEVNYFANLVDRKVLEVAMQGKLVKQESTDEPASELIEKIKEKKGILVQEKKIKNEKKLLKIAKEEIPYTVPENWQWVRMNEIAYQISAGGDKPKIFSLTKDENYNVPIFSNGKNKQGLFGYAKEAKIFEKAITISARGTIGFSVVRTEPFVPIVRLLTIILLESNELFFKYYFDFAILAGEGSSIPQLTVPTLQAKVIPLPPLNEQNRIVTRIELLQSLTEKLRNK</sequence>
<gene>
    <name evidence="6" type="ORF">A5880_002875</name>
</gene>
<dbReference type="InterPro" id="IPR000055">
    <property type="entry name" value="Restrct_endonuc_typeI_TRD"/>
</dbReference>
<keyword evidence="3" id="KW-0238">DNA-binding</keyword>
<comment type="similarity">
    <text evidence="1">Belongs to the type-I restriction system S methylase family.</text>
</comment>
<evidence type="ECO:0000256" key="4">
    <source>
        <dbReference type="ARBA" id="ARBA00038652"/>
    </source>
</evidence>
<comment type="subunit">
    <text evidence="4">The methyltransferase is composed of M and S polypeptides.</text>
</comment>
<dbReference type="Proteomes" id="UP000195139">
    <property type="component" value="Unassembled WGS sequence"/>
</dbReference>
<keyword evidence="7" id="KW-1185">Reference proteome</keyword>
<dbReference type="EMBL" id="NGLE02000001">
    <property type="protein sequence ID" value="MEI5995285.1"/>
    <property type="molecule type" value="Genomic_DNA"/>
</dbReference>
<dbReference type="InterPro" id="IPR044946">
    <property type="entry name" value="Restrct_endonuc_typeI_TRD_sf"/>
</dbReference>
<proteinExistence type="inferred from homology"/>
<reference evidence="6" key="1">
    <citation type="submission" date="2018-07" db="EMBL/GenBank/DDBJ databases">
        <title>The Genome Sequence of Enterococcus sp. DIV0659b.</title>
        <authorList>
            <consortium name="The Broad Institute Genomics Platform"/>
            <consortium name="The Broad Institute Genomic Center for Infectious Diseases"/>
            <person name="Earl A."/>
            <person name="Manson A."/>
            <person name="Schwartman J."/>
            <person name="Gilmore M."/>
            <person name="Abouelleil A."/>
            <person name="Cao P."/>
            <person name="Chapman S."/>
            <person name="Cusick C."/>
            <person name="Shea T."/>
            <person name="Young S."/>
            <person name="Neafsey D."/>
            <person name="Nusbaum C."/>
            <person name="Birren B."/>
        </authorList>
    </citation>
    <scope>NUCLEOTIDE SEQUENCE [LARGE SCALE GENOMIC DNA]</scope>
    <source>
        <strain evidence="6">4G2_DIV0659</strain>
    </source>
</reference>
<protein>
    <recommendedName>
        <fullName evidence="5">Type I restriction modification DNA specificity domain-containing protein</fullName>
    </recommendedName>
</protein>
<organism evidence="6 7">
    <name type="scientific">Candidatus Enterococcus mansonii</name>
    <dbReference type="NCBI Taxonomy" id="1834181"/>
    <lineage>
        <taxon>Bacteria</taxon>
        <taxon>Bacillati</taxon>
        <taxon>Bacillota</taxon>
        <taxon>Bacilli</taxon>
        <taxon>Lactobacillales</taxon>
        <taxon>Enterococcaceae</taxon>
        <taxon>Enterococcus</taxon>
    </lineage>
</organism>
<dbReference type="InterPro" id="IPR051212">
    <property type="entry name" value="Type-I_RE_S_subunit"/>
</dbReference>
<feature type="domain" description="Type I restriction modification DNA specificity" evidence="5">
    <location>
        <begin position="317"/>
        <end position="469"/>
    </location>
</feature>
<evidence type="ECO:0000313" key="7">
    <source>
        <dbReference type="Proteomes" id="UP000195139"/>
    </source>
</evidence>
<dbReference type="RefSeq" id="WP_336577200.1">
    <property type="nucleotide sequence ID" value="NZ_NGLE02000001.1"/>
</dbReference>
<dbReference type="PANTHER" id="PTHR43140:SF1">
    <property type="entry name" value="TYPE I RESTRICTION ENZYME ECOKI SPECIFICITY SUBUNIT"/>
    <property type="match status" value="1"/>
</dbReference>
<dbReference type="Pfam" id="PF01420">
    <property type="entry name" value="Methylase_S"/>
    <property type="match status" value="2"/>
</dbReference>
<dbReference type="Gene3D" id="3.90.220.20">
    <property type="entry name" value="DNA methylase specificity domains"/>
    <property type="match status" value="2"/>
</dbReference>
<evidence type="ECO:0000259" key="5">
    <source>
        <dbReference type="Pfam" id="PF01420"/>
    </source>
</evidence>
<evidence type="ECO:0000256" key="1">
    <source>
        <dbReference type="ARBA" id="ARBA00010923"/>
    </source>
</evidence>
<dbReference type="PANTHER" id="PTHR43140">
    <property type="entry name" value="TYPE-1 RESTRICTION ENZYME ECOKI SPECIFICITY PROTEIN"/>
    <property type="match status" value="1"/>
</dbReference>